<dbReference type="GO" id="GO:0005634">
    <property type="term" value="C:nucleus"/>
    <property type="evidence" value="ECO:0007669"/>
    <property type="project" value="TreeGrafter"/>
</dbReference>
<dbReference type="InterPro" id="IPR029063">
    <property type="entry name" value="SAM-dependent_MTases_sf"/>
</dbReference>
<dbReference type="InterPro" id="IPR019734">
    <property type="entry name" value="TPR_rpt"/>
</dbReference>
<dbReference type="SUPFAM" id="SSF53335">
    <property type="entry name" value="S-adenosyl-L-methionine-dependent methyltransferases"/>
    <property type="match status" value="2"/>
</dbReference>
<dbReference type="SUPFAM" id="SSF48452">
    <property type="entry name" value="TPR-like"/>
    <property type="match status" value="1"/>
</dbReference>
<dbReference type="PROSITE" id="PS50005">
    <property type="entry name" value="TPR"/>
    <property type="match status" value="1"/>
</dbReference>
<name>A0A9J6GFY6_HAELO</name>
<evidence type="ECO:0000256" key="2">
    <source>
        <dbReference type="PROSITE-ProRule" id="PRU00339"/>
    </source>
</evidence>
<organism evidence="3 4">
    <name type="scientific">Haemaphysalis longicornis</name>
    <name type="common">Bush tick</name>
    <dbReference type="NCBI Taxonomy" id="44386"/>
    <lineage>
        <taxon>Eukaryota</taxon>
        <taxon>Metazoa</taxon>
        <taxon>Ecdysozoa</taxon>
        <taxon>Arthropoda</taxon>
        <taxon>Chelicerata</taxon>
        <taxon>Arachnida</taxon>
        <taxon>Acari</taxon>
        <taxon>Parasitiformes</taxon>
        <taxon>Ixodida</taxon>
        <taxon>Ixodoidea</taxon>
        <taxon>Ixodidae</taxon>
        <taxon>Haemaphysalinae</taxon>
        <taxon>Haemaphysalis</taxon>
    </lineage>
</organism>
<dbReference type="Gene3D" id="3.40.50.150">
    <property type="entry name" value="Vaccinia Virus protein VP39"/>
    <property type="match status" value="1"/>
</dbReference>
<accession>A0A9J6GFY6</accession>
<dbReference type="AlphaFoldDB" id="A0A9J6GFY6"/>
<reference evidence="3 4" key="1">
    <citation type="journal article" date="2020" name="Cell">
        <title>Large-Scale Comparative Analyses of Tick Genomes Elucidate Their Genetic Diversity and Vector Capacities.</title>
        <authorList>
            <consortium name="Tick Genome and Microbiome Consortium (TIGMIC)"/>
            <person name="Jia N."/>
            <person name="Wang J."/>
            <person name="Shi W."/>
            <person name="Du L."/>
            <person name="Sun Y."/>
            <person name="Zhan W."/>
            <person name="Jiang J.F."/>
            <person name="Wang Q."/>
            <person name="Zhang B."/>
            <person name="Ji P."/>
            <person name="Bell-Sakyi L."/>
            <person name="Cui X.M."/>
            <person name="Yuan T.T."/>
            <person name="Jiang B.G."/>
            <person name="Yang W.F."/>
            <person name="Lam T.T."/>
            <person name="Chang Q.C."/>
            <person name="Ding S.J."/>
            <person name="Wang X.J."/>
            <person name="Zhu J.G."/>
            <person name="Ruan X.D."/>
            <person name="Zhao L."/>
            <person name="Wei J.T."/>
            <person name="Ye R.Z."/>
            <person name="Que T.C."/>
            <person name="Du C.H."/>
            <person name="Zhou Y.H."/>
            <person name="Cheng J.X."/>
            <person name="Dai P.F."/>
            <person name="Guo W.B."/>
            <person name="Han X.H."/>
            <person name="Huang E.J."/>
            <person name="Li L.F."/>
            <person name="Wei W."/>
            <person name="Gao Y.C."/>
            <person name="Liu J.Z."/>
            <person name="Shao H.Z."/>
            <person name="Wang X."/>
            <person name="Wang C.C."/>
            <person name="Yang T.C."/>
            <person name="Huo Q.B."/>
            <person name="Li W."/>
            <person name="Chen H.Y."/>
            <person name="Chen S.E."/>
            <person name="Zhou L.G."/>
            <person name="Ni X.B."/>
            <person name="Tian J.H."/>
            <person name="Sheng Y."/>
            <person name="Liu T."/>
            <person name="Pan Y.S."/>
            <person name="Xia L.Y."/>
            <person name="Li J."/>
            <person name="Zhao F."/>
            <person name="Cao W.C."/>
        </authorList>
    </citation>
    <scope>NUCLEOTIDE SEQUENCE [LARGE SCALE GENOMIC DNA]</scope>
    <source>
        <strain evidence="3">HaeL-2018</strain>
    </source>
</reference>
<dbReference type="EMBL" id="JABSTR010000006">
    <property type="protein sequence ID" value="KAH9373697.1"/>
    <property type="molecule type" value="Genomic_DNA"/>
</dbReference>
<evidence type="ECO:0000313" key="3">
    <source>
        <dbReference type="EMBL" id="KAH9373697.1"/>
    </source>
</evidence>
<dbReference type="Gene3D" id="2.70.160.11">
    <property type="entry name" value="Hnrnp arginine n-methyltransferase1"/>
    <property type="match status" value="2"/>
</dbReference>
<gene>
    <name evidence="3" type="ORF">HPB48_018658</name>
</gene>
<protein>
    <submittedName>
        <fullName evidence="3">Uncharacterized protein</fullName>
    </submittedName>
</protein>
<dbReference type="GO" id="GO:0016274">
    <property type="term" value="F:protein-arginine N-methyltransferase activity"/>
    <property type="evidence" value="ECO:0007669"/>
    <property type="project" value="InterPro"/>
</dbReference>
<feature type="repeat" description="TPR" evidence="2">
    <location>
        <begin position="111"/>
        <end position="144"/>
    </location>
</feature>
<dbReference type="Gene3D" id="1.25.40.10">
    <property type="entry name" value="Tetratricopeptide repeat domain"/>
    <property type="match status" value="1"/>
</dbReference>
<dbReference type="GO" id="GO:0042054">
    <property type="term" value="F:histone methyltransferase activity"/>
    <property type="evidence" value="ECO:0007669"/>
    <property type="project" value="TreeGrafter"/>
</dbReference>
<evidence type="ECO:0000256" key="1">
    <source>
        <dbReference type="ARBA" id="ARBA00022691"/>
    </source>
</evidence>
<dbReference type="InterPro" id="IPR011990">
    <property type="entry name" value="TPR-like_helical_dom_sf"/>
</dbReference>
<sequence>MLRYSLAQIEECIENGRFGRALAHFCVVFKIQPSAKSDMKELFLLAVGEGIICRYKQSSKPFSSVVEIRYRLHLKRRLYAGKHTEQLEAEERWKELFDCYEELLKAYYSCEELHHSLGRLLFRHGHVKEAASSIRKALEINPNYTAARLSLDGLKTSVLERWHFRMLNDSQRNEAFDEAIGAAVRDGHKLVLDIGAGTGLLRFLVGPFCWCGQSILLRSVPHVVRNGHTVFEENNVASQARIINKHSTDLTVPGDLDERQPAAAVIPEKAEVFACLIESKWIRSGQRVSRAVLDGDLGLTDVELNAVCSDEEPYNSEKMSQVKHGFCRLCEPFRLLSVDFNNHQAQCGRSELDAAKVITIAQFVFRRCHTKGQDIRPDMLGHPRSHRLEGGVCKTATLEELYSWEGQQYDIFIVNVFEPTGLLRRSVFEDIALLRKCCLKPDVTMVPSSVTLRGMLVESEVLEEQSHLVSNRRTLGFAIAPTINAFQVQTQQEVCLATLPHQPLSDAFTLLEISLSNVGLDLPEISAVRSVPLLRKGRISACCYWFEQECGEGITVSSFSPDDNTLQAAVVFSSNVCGSAGTTVRVGASCVDSNINIWLDNAK</sequence>
<keyword evidence="2" id="KW-0802">TPR repeat</keyword>
<proteinExistence type="predicted"/>
<keyword evidence="4" id="KW-1185">Reference proteome</keyword>
<comment type="caution">
    <text evidence="3">The sequence shown here is derived from an EMBL/GenBank/DDBJ whole genome shotgun (WGS) entry which is preliminary data.</text>
</comment>
<dbReference type="VEuPathDB" id="VectorBase:HLOH_059152"/>
<evidence type="ECO:0000313" key="4">
    <source>
        <dbReference type="Proteomes" id="UP000821853"/>
    </source>
</evidence>
<dbReference type="Proteomes" id="UP000821853">
    <property type="component" value="Chromosome 4"/>
</dbReference>
<dbReference type="InterPro" id="IPR025799">
    <property type="entry name" value="Arg_MeTrfase"/>
</dbReference>
<dbReference type="PANTHER" id="PTHR11006:SF60">
    <property type="entry name" value="PROTEIN ARGININE N-METHYLTRANSFERASE 9"/>
    <property type="match status" value="1"/>
</dbReference>
<dbReference type="PANTHER" id="PTHR11006">
    <property type="entry name" value="PROTEIN ARGININE N-METHYLTRANSFERASE"/>
    <property type="match status" value="1"/>
</dbReference>
<keyword evidence="1" id="KW-0949">S-adenosyl-L-methionine</keyword>
<dbReference type="OrthoDB" id="5980806at2759"/>